<feature type="compositionally biased region" description="Basic and acidic residues" evidence="9">
    <location>
        <begin position="461"/>
        <end position="470"/>
    </location>
</feature>
<dbReference type="GO" id="GO:0006397">
    <property type="term" value="P:mRNA processing"/>
    <property type="evidence" value="ECO:0007669"/>
    <property type="project" value="UniProtKB-KW"/>
</dbReference>
<keyword evidence="14" id="KW-1185">Reference proteome</keyword>
<sequence length="470" mass="54055">MIKRIFNAISRRLARITPEQTREVTGAEISGTNVQTYSGHQQGIHHRLIDKAALDTVFSLKRAGYEAYLVGGAVRDLMLGIEPKDFDIVTNASPDQVKQVFRHRCQLIGRRFRLAHVRYGRLIIEVATFRGGQDDNHPARQIDDSGRLLRDNVYGTMDEDVWRRDFTINALYYDPKRDVVIDYVDGREDLQAAQIALIGDPWVRYREDPVRMIRAVRFAAKLGFNLAPSAEAPIAELGGLLKEVSNARLFDEVLKLFHSGAAILVFEKLRHYDLFKHLFPLTDAILATENEHFPRQLVIEALQSTDRRIAEDKPVNPAFLFAAMLWEPMMQARQDYLDDGLSPQDALFAAAGDVLHIQCSHTAVPKRFTAQVRDIWNLQFRLHKRFGDRAAALRAHPRFRAAYDFIGIRVAAGETELKDLFDWWTDYQEKDPLEQIRFANQMVRDAKPGRRKRSNRNFYRKKSDQSATHD</sequence>
<keyword evidence="5 7" id="KW-0694">RNA-binding</keyword>
<dbReference type="Pfam" id="PF12627">
    <property type="entry name" value="PolyA_pol_RNAbd"/>
    <property type="match status" value="1"/>
</dbReference>
<dbReference type="HOGENOM" id="CLU_015961_0_0_6"/>
<proteinExistence type="inferred from homology"/>
<feature type="domain" description="Poly A polymerase head" evidence="10">
    <location>
        <begin position="67"/>
        <end position="195"/>
    </location>
</feature>
<dbReference type="SUPFAM" id="SSF81301">
    <property type="entry name" value="Nucleotidyltransferase"/>
    <property type="match status" value="1"/>
</dbReference>
<feature type="active site" evidence="7">
    <location>
        <position position="85"/>
    </location>
</feature>
<dbReference type="Pfam" id="PF12626">
    <property type="entry name" value="PolyA_pol_arg_C"/>
    <property type="match status" value="1"/>
</dbReference>
<dbReference type="eggNOG" id="COG0617">
    <property type="taxonomic scope" value="Bacteria"/>
</dbReference>
<evidence type="ECO:0000313" key="14">
    <source>
        <dbReference type="Proteomes" id="UP000005380"/>
    </source>
</evidence>
<dbReference type="InterPro" id="IPR025866">
    <property type="entry name" value="PolyA_pol_arg_C_dom"/>
</dbReference>
<dbReference type="Gene3D" id="3.30.460.10">
    <property type="entry name" value="Beta Polymerase, domain 2"/>
    <property type="match status" value="1"/>
</dbReference>
<dbReference type="CDD" id="cd05398">
    <property type="entry name" value="NT_ClassII-CCAase"/>
    <property type="match status" value="1"/>
</dbReference>
<dbReference type="PANTHER" id="PTHR43051">
    <property type="entry name" value="POLYNUCLEOTIDE ADENYLYLTRANSFERASE FAMILY PROTEIN"/>
    <property type="match status" value="1"/>
</dbReference>
<dbReference type="InParanoid" id="W0DVA0"/>
<evidence type="ECO:0000256" key="9">
    <source>
        <dbReference type="SAM" id="MobiDB-lite"/>
    </source>
</evidence>
<feature type="active site" evidence="7">
    <location>
        <position position="87"/>
    </location>
</feature>
<accession>W0DVA0</accession>
<feature type="domain" description="Polymerase A arginine-rich C-terminal" evidence="11">
    <location>
        <begin position="340"/>
        <end position="456"/>
    </location>
</feature>
<dbReference type="NCBIfam" id="TIGR01942">
    <property type="entry name" value="pcnB"/>
    <property type="match status" value="1"/>
</dbReference>
<evidence type="ECO:0000259" key="10">
    <source>
        <dbReference type="Pfam" id="PF01743"/>
    </source>
</evidence>
<dbReference type="PANTHER" id="PTHR43051:SF1">
    <property type="entry name" value="POLYNUCLEOTIDE ADENYLYLTRANSFERASE FAMILY PROTEIN"/>
    <property type="match status" value="1"/>
</dbReference>
<reference evidence="13 14" key="1">
    <citation type="submission" date="2013-12" db="EMBL/GenBank/DDBJ databases">
        <authorList>
            <consortium name="DOE Joint Genome Institute"/>
            <person name="Kappler U."/>
            <person name="Huntemann M."/>
            <person name="Han J."/>
            <person name="Chen A."/>
            <person name="Kyrpides N."/>
            <person name="Mavromatis K."/>
            <person name="Markowitz V."/>
            <person name="Palaniappan K."/>
            <person name="Ivanova N."/>
            <person name="Schaumberg A."/>
            <person name="Pati A."/>
            <person name="Liolios K."/>
            <person name="Nordberg H.P."/>
            <person name="Cantor M.N."/>
            <person name="Hua S.X."/>
            <person name="Woyke T."/>
        </authorList>
    </citation>
    <scope>NUCLEOTIDE SEQUENCE [LARGE SCALE GENOMIC DNA]</scope>
    <source>
        <strain evidence="14">AL2</strain>
    </source>
</reference>
<evidence type="ECO:0000256" key="4">
    <source>
        <dbReference type="ARBA" id="ARBA00022840"/>
    </source>
</evidence>
<feature type="compositionally biased region" description="Basic residues" evidence="9">
    <location>
        <begin position="449"/>
        <end position="460"/>
    </location>
</feature>
<evidence type="ECO:0000313" key="13">
    <source>
        <dbReference type="EMBL" id="AHF00791.1"/>
    </source>
</evidence>
<evidence type="ECO:0000256" key="1">
    <source>
        <dbReference type="ARBA" id="ARBA00022664"/>
    </source>
</evidence>
<feature type="region of interest" description="Disordered" evidence="9">
    <location>
        <begin position="444"/>
        <end position="470"/>
    </location>
</feature>
<evidence type="ECO:0000256" key="3">
    <source>
        <dbReference type="ARBA" id="ARBA00022741"/>
    </source>
</evidence>
<evidence type="ECO:0000256" key="6">
    <source>
        <dbReference type="ARBA" id="ARBA00023163"/>
    </source>
</evidence>
<dbReference type="RefSeq" id="WP_006459915.1">
    <property type="nucleotide sequence ID" value="NZ_CP007030.1"/>
</dbReference>
<dbReference type="InterPro" id="IPR010206">
    <property type="entry name" value="PolA_pol_I"/>
</dbReference>
<evidence type="ECO:0000259" key="11">
    <source>
        <dbReference type="Pfam" id="PF12626"/>
    </source>
</evidence>
<feature type="active site" evidence="7">
    <location>
        <position position="165"/>
    </location>
</feature>
<dbReference type="EC" id="2.7.7.19" evidence="7"/>
<evidence type="ECO:0000256" key="2">
    <source>
        <dbReference type="ARBA" id="ARBA00022679"/>
    </source>
</evidence>
<organism evidence="13 14">
    <name type="scientific">Thiomicrospira aerophila AL3</name>
    <dbReference type="NCBI Taxonomy" id="717772"/>
    <lineage>
        <taxon>Bacteria</taxon>
        <taxon>Pseudomonadati</taxon>
        <taxon>Pseudomonadota</taxon>
        <taxon>Gammaproteobacteria</taxon>
        <taxon>Thiotrichales</taxon>
        <taxon>Piscirickettsiaceae</taxon>
        <taxon>Thiomicrospira</taxon>
    </lineage>
</organism>
<dbReference type="InterPro" id="IPR043519">
    <property type="entry name" value="NT_sf"/>
</dbReference>
<dbReference type="InterPro" id="IPR002646">
    <property type="entry name" value="PolA_pol_head_dom"/>
</dbReference>
<comment type="catalytic activity">
    <reaction evidence="7">
        <text>RNA(n) + ATP = RNA(n)-3'-adenine ribonucleotide + diphosphate</text>
        <dbReference type="Rhea" id="RHEA:11332"/>
        <dbReference type="Rhea" id="RHEA-COMP:14527"/>
        <dbReference type="Rhea" id="RHEA-COMP:17347"/>
        <dbReference type="ChEBI" id="CHEBI:30616"/>
        <dbReference type="ChEBI" id="CHEBI:33019"/>
        <dbReference type="ChEBI" id="CHEBI:140395"/>
        <dbReference type="ChEBI" id="CHEBI:173115"/>
        <dbReference type="EC" id="2.7.7.19"/>
    </reaction>
</comment>
<name>W0DVA0_9GAMM</name>
<dbReference type="Gene3D" id="1.10.3090.10">
    <property type="entry name" value="cca-adding enzyme, domain 2"/>
    <property type="match status" value="1"/>
</dbReference>
<keyword evidence="6 7" id="KW-0804">Transcription</keyword>
<keyword evidence="1 7" id="KW-0507">mRNA processing</keyword>
<dbReference type="Proteomes" id="UP000005380">
    <property type="component" value="Chromosome"/>
</dbReference>
<keyword evidence="4 7" id="KW-0067">ATP-binding</keyword>
<dbReference type="Pfam" id="PF01743">
    <property type="entry name" value="PolyA_pol"/>
    <property type="match status" value="1"/>
</dbReference>
<gene>
    <name evidence="7" type="primary">pcnB</name>
    <name evidence="13" type="ORF">THIAE_02470</name>
</gene>
<dbReference type="STRING" id="717772.THIAE_02470"/>
<keyword evidence="3 7" id="KW-0547">Nucleotide-binding</keyword>
<evidence type="ECO:0000256" key="7">
    <source>
        <dbReference type="HAMAP-Rule" id="MF_00957"/>
    </source>
</evidence>
<evidence type="ECO:0000256" key="5">
    <source>
        <dbReference type="ARBA" id="ARBA00022884"/>
    </source>
</evidence>
<dbReference type="InterPro" id="IPR032828">
    <property type="entry name" value="PolyA_RNA-bd"/>
</dbReference>
<dbReference type="GO" id="GO:1990817">
    <property type="term" value="F:poly(A) RNA polymerase activity"/>
    <property type="evidence" value="ECO:0007669"/>
    <property type="project" value="UniProtKB-UniRule"/>
</dbReference>
<dbReference type="AlphaFoldDB" id="W0DVA0"/>
<comment type="function">
    <text evidence="7">Adds poly(A) tail to the 3' end of many RNAs, which usually targets these RNAs for decay. Plays a significant role in the global control of gene expression, through influencing the rate of transcript degradation, and in the general RNA quality control.</text>
</comment>
<feature type="domain" description="tRNA nucleotidyltransferase/poly(A) polymerase RNA and SrmB- binding" evidence="12">
    <location>
        <begin position="223"/>
        <end position="285"/>
    </location>
</feature>
<dbReference type="OrthoDB" id="9805698at2"/>
<comment type="similarity">
    <text evidence="7 8">Belongs to the tRNA nucleotidyltransferase/poly(A) polymerase family.</text>
</comment>
<dbReference type="GO" id="GO:0005524">
    <property type="term" value="F:ATP binding"/>
    <property type="evidence" value="ECO:0007669"/>
    <property type="project" value="UniProtKB-UniRule"/>
</dbReference>
<dbReference type="SUPFAM" id="SSF81891">
    <property type="entry name" value="Poly A polymerase C-terminal region-like"/>
    <property type="match status" value="1"/>
</dbReference>
<dbReference type="HAMAP" id="MF_00957">
    <property type="entry name" value="PolyA_pol"/>
    <property type="match status" value="1"/>
</dbReference>
<evidence type="ECO:0000259" key="12">
    <source>
        <dbReference type="Pfam" id="PF12627"/>
    </source>
</evidence>
<dbReference type="GO" id="GO:0003723">
    <property type="term" value="F:RNA binding"/>
    <property type="evidence" value="ECO:0007669"/>
    <property type="project" value="UniProtKB-UniRule"/>
</dbReference>
<evidence type="ECO:0000256" key="8">
    <source>
        <dbReference type="RuleBase" id="RU003953"/>
    </source>
</evidence>
<dbReference type="EMBL" id="CP007030">
    <property type="protein sequence ID" value="AHF00791.1"/>
    <property type="molecule type" value="Genomic_DNA"/>
</dbReference>
<keyword evidence="2 7" id="KW-0808">Transferase</keyword>
<dbReference type="GO" id="GO:0043633">
    <property type="term" value="P:polyadenylation-dependent RNA catabolic process"/>
    <property type="evidence" value="ECO:0007669"/>
    <property type="project" value="InterPro"/>
</dbReference>
<protein>
    <recommendedName>
        <fullName evidence="7">Poly(A) polymerase I</fullName>
        <shortName evidence="7">PAP I</shortName>
        <ecNumber evidence="7">2.7.7.19</ecNumber>
    </recommendedName>
</protein>
<dbReference type="InterPro" id="IPR052191">
    <property type="entry name" value="tRNA_ntf/polyA_polymerase_I"/>
</dbReference>
<dbReference type="FunCoup" id="W0DVA0">
    <property type="interactions" value="254"/>
</dbReference>
<dbReference type="KEGG" id="tao:THIAE_02470"/>